<keyword evidence="7" id="KW-0808">Transferase</keyword>
<feature type="domain" description="CobQ/CobB/MinD/ParA nucleotide binding" evidence="6">
    <location>
        <begin position="524"/>
        <end position="700"/>
    </location>
</feature>
<evidence type="ECO:0000256" key="1">
    <source>
        <dbReference type="ARBA" id="ARBA00022741"/>
    </source>
</evidence>
<keyword evidence="8" id="KW-1185">Reference proteome</keyword>
<evidence type="ECO:0000256" key="5">
    <source>
        <dbReference type="SAM" id="Phobius"/>
    </source>
</evidence>
<dbReference type="OrthoDB" id="9775724at2"/>
<feature type="transmembrane region" description="Helical" evidence="5">
    <location>
        <begin position="43"/>
        <end position="60"/>
    </location>
</feature>
<gene>
    <name evidence="7" type="ORF">ESB00_07260</name>
</gene>
<feature type="region of interest" description="Disordered" evidence="4">
    <location>
        <begin position="1"/>
        <end position="24"/>
    </location>
</feature>
<keyword evidence="5" id="KW-0812">Transmembrane</keyword>
<dbReference type="InterPro" id="IPR002586">
    <property type="entry name" value="CobQ/CobB/MinD/ParA_Nub-bd_dom"/>
</dbReference>
<evidence type="ECO:0000256" key="4">
    <source>
        <dbReference type="SAM" id="MobiDB-lite"/>
    </source>
</evidence>
<feature type="coiled-coil region" evidence="3">
    <location>
        <begin position="348"/>
        <end position="392"/>
    </location>
</feature>
<dbReference type="SUPFAM" id="SSF52540">
    <property type="entry name" value="P-loop containing nucleoside triphosphate hydrolases"/>
    <property type="match status" value="1"/>
</dbReference>
<protein>
    <submittedName>
        <fullName evidence="7">Polysaccharide biosynthesis tyrosine autokinase</fullName>
        <ecNumber evidence="7">2.7.10.2</ecNumber>
    </submittedName>
</protein>
<organism evidence="7 8">
    <name type="scientific">Oleiharenicola lentus</name>
    <dbReference type="NCBI Taxonomy" id="2508720"/>
    <lineage>
        <taxon>Bacteria</taxon>
        <taxon>Pseudomonadati</taxon>
        <taxon>Verrucomicrobiota</taxon>
        <taxon>Opitutia</taxon>
        <taxon>Opitutales</taxon>
        <taxon>Opitutaceae</taxon>
        <taxon>Oleiharenicola</taxon>
    </lineage>
</organism>
<dbReference type="NCBIfam" id="TIGR01007">
    <property type="entry name" value="eps_fam"/>
    <property type="match status" value="1"/>
</dbReference>
<dbReference type="CDD" id="cd05387">
    <property type="entry name" value="BY-kinase"/>
    <property type="match status" value="1"/>
</dbReference>
<proteinExistence type="predicted"/>
<feature type="coiled-coil region" evidence="3">
    <location>
        <begin position="252"/>
        <end position="311"/>
    </location>
</feature>
<dbReference type="InterPro" id="IPR027417">
    <property type="entry name" value="P-loop_NTPase"/>
</dbReference>
<keyword evidence="3" id="KW-0175">Coiled coil</keyword>
<dbReference type="EMBL" id="SDHX01000001">
    <property type="protein sequence ID" value="RXK55673.1"/>
    <property type="molecule type" value="Genomic_DNA"/>
</dbReference>
<dbReference type="GO" id="GO:0005524">
    <property type="term" value="F:ATP binding"/>
    <property type="evidence" value="ECO:0007669"/>
    <property type="project" value="UniProtKB-KW"/>
</dbReference>
<name>A0A4Q1C9I5_9BACT</name>
<dbReference type="PANTHER" id="PTHR32309">
    <property type="entry name" value="TYROSINE-PROTEIN KINASE"/>
    <property type="match status" value="1"/>
</dbReference>
<evidence type="ECO:0000313" key="7">
    <source>
        <dbReference type="EMBL" id="RXK55673.1"/>
    </source>
</evidence>
<evidence type="ECO:0000259" key="6">
    <source>
        <dbReference type="Pfam" id="PF01656"/>
    </source>
</evidence>
<reference evidence="7 8" key="1">
    <citation type="submission" date="2019-01" db="EMBL/GenBank/DDBJ databases">
        <title>Lacunisphaera sp. strain TWA-58.</title>
        <authorList>
            <person name="Chen W.-M."/>
        </authorList>
    </citation>
    <scope>NUCLEOTIDE SEQUENCE [LARGE SCALE GENOMIC DNA]</scope>
    <source>
        <strain evidence="7 8">TWA-58</strain>
    </source>
</reference>
<keyword evidence="1" id="KW-0547">Nucleotide-binding</keyword>
<keyword evidence="2" id="KW-0067">ATP-binding</keyword>
<dbReference type="Pfam" id="PF01656">
    <property type="entry name" value="CbiA"/>
    <property type="match status" value="1"/>
</dbReference>
<sequence>MSSPDFSPHSASVKHGASLHGNEPHVSERRTLRDYYIMLRERLWIALPVAVIVALGFGYVKSTETKMYASTATMQFERPERVVLNEQVVDTSIRHDVDLNTYLQILTSGKLRQMVAQSLTAEEVRILQRPYLGELAPGENPPPVGQLLGSMSPQSIRNSFLIHISVTNRDPQGAALLANRYVEQFMRYLFENAGGKNEDAVNFLRSRADELRKDSETAEGRLQDYRRKHNLVSLDNSINIISDRLRGYNTSLTDARNARIAIENRLAQIERMQQAGGNLLDIDYISAYGNVAALKTQLTDLQNQQSILSERYLERHPKMINVANSIDVLTAQIKTDIAQAIAALRAQHETLKQTEASYVREYKEAEKEQLRLGELSVEFKSLENQAAVAKNNYLQILDRLAQATTSKNLENIPVKPLDQALPAGAPYTPNLRNIIKTSLGLGLLVFVGVAVGLSFVDDRVKSAWDIEGFIGAHLLGIIPELGDVPDTEKHSLVNSNKASPGSEAFLSVYSAVKIQSKLDFPKSILVTSTIPGEGKTMISCNLAASFARHGKRVLIIDCDMRRPMLHRHFQLPNEAGLLAWFEAGAKIPEDPFTDASLGLTKAEENLFLLRSGGRSKSPTEFLENPIFGQFIEAMKQHFDLIVVDSPPMGAVTDSLLISERTDEVIYVCRFNRAYRKHIRLYIKQLRESKNELLGVVLNGLSPRRIEYYSNYRYYRSYKKYYGSQS</sequence>
<evidence type="ECO:0000256" key="2">
    <source>
        <dbReference type="ARBA" id="ARBA00022840"/>
    </source>
</evidence>
<accession>A0A4Q1C9I5</accession>
<keyword evidence="5" id="KW-1133">Transmembrane helix</keyword>
<dbReference type="GO" id="GO:0004715">
    <property type="term" value="F:non-membrane spanning protein tyrosine kinase activity"/>
    <property type="evidence" value="ECO:0007669"/>
    <property type="project" value="UniProtKB-EC"/>
</dbReference>
<keyword evidence="5" id="KW-0472">Membrane</keyword>
<dbReference type="Proteomes" id="UP000290218">
    <property type="component" value="Unassembled WGS sequence"/>
</dbReference>
<feature type="coiled-coil region" evidence="3">
    <location>
        <begin position="201"/>
        <end position="228"/>
    </location>
</feature>
<evidence type="ECO:0000313" key="8">
    <source>
        <dbReference type="Proteomes" id="UP000290218"/>
    </source>
</evidence>
<dbReference type="InterPro" id="IPR005702">
    <property type="entry name" value="Wzc-like_C"/>
</dbReference>
<dbReference type="SUPFAM" id="SSF57997">
    <property type="entry name" value="Tropomyosin"/>
    <property type="match status" value="1"/>
</dbReference>
<dbReference type="Gene3D" id="3.40.50.300">
    <property type="entry name" value="P-loop containing nucleotide triphosphate hydrolases"/>
    <property type="match status" value="1"/>
</dbReference>
<dbReference type="EC" id="2.7.10.2" evidence="7"/>
<dbReference type="RefSeq" id="WP_129047038.1">
    <property type="nucleotide sequence ID" value="NZ_SDHX01000001.1"/>
</dbReference>
<dbReference type="PANTHER" id="PTHR32309:SF13">
    <property type="entry name" value="FERRIC ENTEROBACTIN TRANSPORT PROTEIN FEPE"/>
    <property type="match status" value="1"/>
</dbReference>
<keyword evidence="7" id="KW-0418">Kinase</keyword>
<dbReference type="GO" id="GO:0005886">
    <property type="term" value="C:plasma membrane"/>
    <property type="evidence" value="ECO:0007669"/>
    <property type="project" value="TreeGrafter"/>
</dbReference>
<dbReference type="AlphaFoldDB" id="A0A4Q1C9I5"/>
<evidence type="ECO:0000256" key="3">
    <source>
        <dbReference type="SAM" id="Coils"/>
    </source>
</evidence>
<comment type="caution">
    <text evidence="7">The sequence shown here is derived from an EMBL/GenBank/DDBJ whole genome shotgun (WGS) entry which is preliminary data.</text>
</comment>
<dbReference type="InterPro" id="IPR050445">
    <property type="entry name" value="Bact_polysacc_biosynth/exp"/>
</dbReference>